<dbReference type="Proteomes" id="UP000579812">
    <property type="component" value="Unassembled WGS sequence"/>
</dbReference>
<feature type="compositionally biased region" description="Basic and acidic residues" evidence="1">
    <location>
        <begin position="156"/>
        <end position="173"/>
    </location>
</feature>
<dbReference type="EMBL" id="JAAMOB010000022">
    <property type="protein sequence ID" value="KAF4097261.1"/>
    <property type="molecule type" value="Genomic_DNA"/>
</dbReference>
<reference evidence="2 3" key="1">
    <citation type="submission" date="2020-04" db="EMBL/GenBank/DDBJ databases">
        <title>Chromosome-level genome assembly of a cyprinid fish Onychostoma macrolepis by integration of Nanopore Sequencing, Bionano and Hi-C technology.</title>
        <authorList>
            <person name="Wang D."/>
        </authorList>
    </citation>
    <scope>NUCLEOTIDE SEQUENCE [LARGE SCALE GENOMIC DNA]</scope>
    <source>
        <strain evidence="2">SWU-2019</strain>
        <tissue evidence="2">Muscle</tissue>
    </source>
</reference>
<proteinExistence type="predicted"/>
<name>A0A7J6BRC2_9TELE</name>
<organism evidence="2 3">
    <name type="scientific">Onychostoma macrolepis</name>
    <dbReference type="NCBI Taxonomy" id="369639"/>
    <lineage>
        <taxon>Eukaryota</taxon>
        <taxon>Metazoa</taxon>
        <taxon>Chordata</taxon>
        <taxon>Craniata</taxon>
        <taxon>Vertebrata</taxon>
        <taxon>Euteleostomi</taxon>
        <taxon>Actinopterygii</taxon>
        <taxon>Neopterygii</taxon>
        <taxon>Teleostei</taxon>
        <taxon>Ostariophysi</taxon>
        <taxon>Cypriniformes</taxon>
        <taxon>Cyprinidae</taxon>
        <taxon>Acrossocheilinae</taxon>
        <taxon>Onychostoma</taxon>
    </lineage>
</organism>
<feature type="region of interest" description="Disordered" evidence="1">
    <location>
        <begin position="156"/>
        <end position="178"/>
    </location>
</feature>
<dbReference type="AlphaFoldDB" id="A0A7J6BRC2"/>
<evidence type="ECO:0000256" key="1">
    <source>
        <dbReference type="SAM" id="MobiDB-lite"/>
    </source>
</evidence>
<protein>
    <submittedName>
        <fullName evidence="2">Uncharacterized protein</fullName>
    </submittedName>
</protein>
<evidence type="ECO:0000313" key="2">
    <source>
        <dbReference type="EMBL" id="KAF4097261.1"/>
    </source>
</evidence>
<comment type="caution">
    <text evidence="2">The sequence shown here is derived from an EMBL/GenBank/DDBJ whole genome shotgun (WGS) entry which is preliminary data.</text>
</comment>
<evidence type="ECO:0000313" key="3">
    <source>
        <dbReference type="Proteomes" id="UP000579812"/>
    </source>
</evidence>
<sequence>MEYRRCQPPCSRFIASDDPHSKLAVFERESSVFPRRAPEAAEALRESTTWGSDVELEVMESEQTGFASSLPLSPEHVHVNSPVEFAHEYLCPSPEARDSVSFGLDDVLFTAASDSVDFGPALTDALPPSGQEARPSAAYSELVDVLSRATEKLSIDWPDEPRESQSSKLDERFLSGPNSRPERRKLPFFSDLHHEISRSWKQPFSSRLTNAAAADFTNLVSVCGERPSSVSFNVAVGRRIKLSPPTTCSFVTHGLRDRRHFRFSPTAFGHRGLHHPNQGRHRLSFVVDDITPFSTPQLRYVF</sequence>
<accession>A0A7J6BRC2</accession>
<keyword evidence="3" id="KW-1185">Reference proteome</keyword>
<gene>
    <name evidence="2" type="ORF">G5714_021269</name>
</gene>